<name>Q241P7_TETTS</name>
<dbReference type="InterPro" id="IPR002562">
    <property type="entry name" value="3'-5'_exonuclease_dom"/>
</dbReference>
<dbReference type="OrthoDB" id="431948at2759"/>
<keyword evidence="2" id="KW-0540">Nuclease</keyword>
<keyword evidence="3" id="KW-1185">Reference proteome</keyword>
<dbReference type="KEGG" id="tet:TTHERM_00630440"/>
<dbReference type="Gene3D" id="3.30.420.10">
    <property type="entry name" value="Ribonuclease H-like superfamily/Ribonuclease H"/>
    <property type="match status" value="1"/>
</dbReference>
<dbReference type="SUPFAM" id="SSF53098">
    <property type="entry name" value="Ribonuclease H-like"/>
    <property type="match status" value="1"/>
</dbReference>
<accession>Q241P7</accession>
<dbReference type="GO" id="GO:0071037">
    <property type="term" value="P:nuclear polyadenylation-dependent snRNA catabolic process"/>
    <property type="evidence" value="ECO:0007669"/>
    <property type="project" value="TreeGrafter"/>
</dbReference>
<dbReference type="STRING" id="312017.Q241P7"/>
<dbReference type="GeneID" id="7830764"/>
<organism evidence="2 3">
    <name type="scientific">Tetrahymena thermophila (strain SB210)</name>
    <dbReference type="NCBI Taxonomy" id="312017"/>
    <lineage>
        <taxon>Eukaryota</taxon>
        <taxon>Sar</taxon>
        <taxon>Alveolata</taxon>
        <taxon>Ciliophora</taxon>
        <taxon>Intramacronucleata</taxon>
        <taxon>Oligohymenophorea</taxon>
        <taxon>Hymenostomatida</taxon>
        <taxon>Tetrahymenina</taxon>
        <taxon>Tetrahymenidae</taxon>
        <taxon>Tetrahymena</taxon>
    </lineage>
</organism>
<dbReference type="GO" id="GO:0071036">
    <property type="term" value="P:nuclear polyadenylation-dependent snoRNA catabolic process"/>
    <property type="evidence" value="ECO:0007669"/>
    <property type="project" value="TreeGrafter"/>
</dbReference>
<dbReference type="Proteomes" id="UP000009168">
    <property type="component" value="Unassembled WGS sequence"/>
</dbReference>
<dbReference type="GO" id="GO:0071044">
    <property type="term" value="P:histone mRNA catabolic process"/>
    <property type="evidence" value="ECO:0007669"/>
    <property type="project" value="TreeGrafter"/>
</dbReference>
<dbReference type="GO" id="GO:0071038">
    <property type="term" value="P:TRAMP-dependent tRNA surveillance pathway"/>
    <property type="evidence" value="ECO:0007669"/>
    <property type="project" value="TreeGrafter"/>
</dbReference>
<dbReference type="EMBL" id="GG662532">
    <property type="protein sequence ID" value="EAS02523.2"/>
    <property type="molecule type" value="Genomic_DNA"/>
</dbReference>
<protein>
    <submittedName>
        <fullName evidence="2">3'-5' exonuclease</fullName>
    </submittedName>
</protein>
<evidence type="ECO:0000259" key="1">
    <source>
        <dbReference type="SMART" id="SM00474"/>
    </source>
</evidence>
<proteinExistence type="predicted"/>
<dbReference type="GO" id="GO:0000467">
    <property type="term" value="P:exonucleolytic trimming to generate mature 3'-end of 5.8S rRNA from tricistronic rRNA transcript (SSU-rRNA, 5.8S rRNA, LSU-rRNA)"/>
    <property type="evidence" value="ECO:0007669"/>
    <property type="project" value="InterPro"/>
</dbReference>
<evidence type="ECO:0000313" key="3">
    <source>
        <dbReference type="Proteomes" id="UP000009168"/>
    </source>
</evidence>
<keyword evidence="2" id="KW-0269">Exonuclease</keyword>
<dbReference type="InterPro" id="IPR045092">
    <property type="entry name" value="Rrp6-like"/>
</dbReference>
<dbReference type="GO" id="GO:0003727">
    <property type="term" value="F:single-stranded RNA binding"/>
    <property type="evidence" value="ECO:0007669"/>
    <property type="project" value="TreeGrafter"/>
</dbReference>
<evidence type="ECO:0000313" key="2">
    <source>
        <dbReference type="EMBL" id="EAS02523.2"/>
    </source>
</evidence>
<dbReference type="GO" id="GO:0000176">
    <property type="term" value="C:nuclear exosome (RNase complex)"/>
    <property type="evidence" value="ECO:0007669"/>
    <property type="project" value="TreeGrafter"/>
</dbReference>
<dbReference type="AlphaFoldDB" id="Q241P7"/>
<dbReference type="GO" id="GO:0071051">
    <property type="term" value="P:poly(A)-dependent snoRNA 3'-end processing"/>
    <property type="evidence" value="ECO:0007669"/>
    <property type="project" value="TreeGrafter"/>
</dbReference>
<sequence>MSVKNKYNIQDFVNSNYCETKPFYNGQYILVQTKEQLRECIQEIKQFNKIGVDTEQSFMQTYQAFLCLIQISTEEKDYLIDLLSINDKQYIKSEIEQIFLDKNIIKIFYAGQTDIVWLQRDYDILISNYFDIQTAAIFLNKDESWSLTYLLQKYCDYTLEKKEKKQLQLSEWSDRPLSEEQLNYAALDSHFLIKIRYELLHEMIKRLDFQRTLELLYKMQKATSKKYEKKPFDELFYFQAFEKQSKIQVNSIGAGLKSTTEWKILNIIFLELAELRESYSEQQNRYIQSVLTEESLLQIAYSTFDEIQYKLKSVYEIQNQDQFTEKHSQDFLNSNKEKIISILNRHTIELDKIIEKYELLCIPIKNKMHILQQRIERKNKTFQEKYSMKTVPYENCQILSPDGQQLCNCNSKKIQWYLKKGLAHLVSENPTVIKLNFQPSGKGNFDLEDQKIFENNYYYVTERENKCVVCGSTEKFAKFYVIPSLYRRHFPDILKSHRSQDILLLCMNCHQRAGTYCDKKIDEICQQYQVDKISLQYASVVQDVIQRLSRSARSFQKNKSHMPKENKKKLKSIIRQNYQDFIELKDIQQKIDIHPDSYFGINKQNQIKINDKFISYCLEIDNFKKIGKENSCNDFKNQHGKYVVEQLKNLKDLTEFVLMWRQYFIKTMQPKYLPRDWTEKPKRVEPDNESKYDKKLEQIQIFSNQ</sequence>
<feature type="domain" description="3'-5' exonuclease" evidence="1">
    <location>
        <begin position="28"/>
        <end position="204"/>
    </location>
</feature>
<reference evidence="3" key="1">
    <citation type="journal article" date="2006" name="PLoS Biol.">
        <title>Macronuclear genome sequence of the ciliate Tetrahymena thermophila, a model eukaryote.</title>
        <authorList>
            <person name="Eisen J.A."/>
            <person name="Coyne R.S."/>
            <person name="Wu M."/>
            <person name="Wu D."/>
            <person name="Thiagarajan M."/>
            <person name="Wortman J.R."/>
            <person name="Badger J.H."/>
            <person name="Ren Q."/>
            <person name="Amedeo P."/>
            <person name="Jones K.M."/>
            <person name="Tallon L.J."/>
            <person name="Delcher A.L."/>
            <person name="Salzberg S.L."/>
            <person name="Silva J.C."/>
            <person name="Haas B.J."/>
            <person name="Majoros W.H."/>
            <person name="Farzad M."/>
            <person name="Carlton J.M."/>
            <person name="Smith R.K. Jr."/>
            <person name="Garg J."/>
            <person name="Pearlman R.E."/>
            <person name="Karrer K.M."/>
            <person name="Sun L."/>
            <person name="Manning G."/>
            <person name="Elde N.C."/>
            <person name="Turkewitz A.P."/>
            <person name="Asai D.J."/>
            <person name="Wilkes D.E."/>
            <person name="Wang Y."/>
            <person name="Cai H."/>
            <person name="Collins K."/>
            <person name="Stewart B.A."/>
            <person name="Lee S.R."/>
            <person name="Wilamowska K."/>
            <person name="Weinberg Z."/>
            <person name="Ruzzo W.L."/>
            <person name="Wloga D."/>
            <person name="Gaertig J."/>
            <person name="Frankel J."/>
            <person name="Tsao C.-C."/>
            <person name="Gorovsky M.A."/>
            <person name="Keeling P.J."/>
            <person name="Waller R.F."/>
            <person name="Patron N.J."/>
            <person name="Cherry J.M."/>
            <person name="Stover N.A."/>
            <person name="Krieger C.J."/>
            <person name="del Toro C."/>
            <person name="Ryder H.F."/>
            <person name="Williamson S.C."/>
            <person name="Barbeau R.A."/>
            <person name="Hamilton E.P."/>
            <person name="Orias E."/>
        </authorList>
    </citation>
    <scope>NUCLEOTIDE SEQUENCE [LARGE SCALE GENOMIC DNA]</scope>
    <source>
        <strain evidence="3">SB210</strain>
    </source>
</reference>
<dbReference type="GO" id="GO:0000175">
    <property type="term" value="F:3'-5'-RNA exonuclease activity"/>
    <property type="evidence" value="ECO:0007669"/>
    <property type="project" value="InterPro"/>
</dbReference>
<dbReference type="Pfam" id="PF01612">
    <property type="entry name" value="DNA_pol_A_exo1"/>
    <property type="match status" value="1"/>
</dbReference>
<dbReference type="CDD" id="cd06142">
    <property type="entry name" value="RNaseD_exo"/>
    <property type="match status" value="1"/>
</dbReference>
<dbReference type="PANTHER" id="PTHR12124:SF47">
    <property type="entry name" value="EXOSOME COMPONENT 10"/>
    <property type="match status" value="1"/>
</dbReference>
<dbReference type="GO" id="GO:0005730">
    <property type="term" value="C:nucleolus"/>
    <property type="evidence" value="ECO:0007669"/>
    <property type="project" value="TreeGrafter"/>
</dbReference>
<dbReference type="GO" id="GO:0071039">
    <property type="term" value="P:nuclear polyadenylation-dependent CUT catabolic process"/>
    <property type="evidence" value="ECO:0007669"/>
    <property type="project" value="TreeGrafter"/>
</dbReference>
<dbReference type="RefSeq" id="XP_001022768.2">
    <property type="nucleotide sequence ID" value="XM_001022768.2"/>
</dbReference>
<dbReference type="InterPro" id="IPR036397">
    <property type="entry name" value="RNaseH_sf"/>
</dbReference>
<gene>
    <name evidence="2" type="ORF">TTHERM_00630440</name>
</gene>
<dbReference type="InterPro" id="IPR012337">
    <property type="entry name" value="RNaseH-like_sf"/>
</dbReference>
<dbReference type="HOGENOM" id="CLU_383351_0_0_1"/>
<dbReference type="GO" id="GO:0071040">
    <property type="term" value="P:nuclear polyadenylation-dependent antisense transcript catabolic process"/>
    <property type="evidence" value="ECO:0007669"/>
    <property type="project" value="TreeGrafter"/>
</dbReference>
<keyword evidence="2" id="KW-0378">Hydrolase</keyword>
<dbReference type="GO" id="GO:0071035">
    <property type="term" value="P:nuclear polyadenylation-dependent rRNA catabolic process"/>
    <property type="evidence" value="ECO:0007669"/>
    <property type="project" value="TreeGrafter"/>
</dbReference>
<dbReference type="InParanoid" id="Q241P7"/>
<dbReference type="PANTHER" id="PTHR12124">
    <property type="entry name" value="POLYMYOSITIS/SCLERODERMA AUTOANTIGEN-RELATED"/>
    <property type="match status" value="1"/>
</dbReference>
<dbReference type="SMART" id="SM00474">
    <property type="entry name" value="35EXOc"/>
    <property type="match status" value="1"/>
</dbReference>